<evidence type="ECO:0000313" key="4">
    <source>
        <dbReference type="Proteomes" id="UP001219518"/>
    </source>
</evidence>
<name>A0AAE1HF62_9NEOP</name>
<feature type="compositionally biased region" description="Low complexity" evidence="1">
    <location>
        <begin position="13"/>
        <end position="68"/>
    </location>
</feature>
<sequence length="400" mass="42301">MGAMGPGSMGANPMGPSPMSTGSSTMMGPGLTTSLASSMAGLASSMAGAPLSSPAMSGTQLQAPSQGSLGPGPGPGAPLGTPQGQGPHQGAHPALPTSMSMGHSHSNGYSPMPASSNVKMESGLPHTSNGSNSSGGPGPGAPGPTPMPSTVPSLFDPPSPDVKREDMSHGAPHKNINDNSLNHNSLPYMERTITPPDMNNSKPPAVGNFASAFKSKDIKNASSWSSLAQSSSPQNSMLAANRSADVFQAFKKQAKQNSDRQKAIQEQQEIRRQQKELAEKERMRQENEKRRGKEEEEALEKARKSTAEHILSQPSSLVNTAPAVGNSLQSHTPPTRVDEVKMSNDSMSLSPGNPYNMDNAVAERERQRKREQERRRREAMAGQIDMNKQSELMAAFEESL</sequence>
<feature type="compositionally biased region" description="Low complexity" evidence="1">
    <location>
        <begin position="220"/>
        <end position="236"/>
    </location>
</feature>
<feature type="compositionally biased region" description="Polar residues" evidence="1">
    <location>
        <begin position="343"/>
        <end position="353"/>
    </location>
</feature>
<feature type="region of interest" description="Disordered" evidence="1">
    <location>
        <begin position="1"/>
        <end position="400"/>
    </location>
</feature>
<feature type="compositionally biased region" description="Pro residues" evidence="1">
    <location>
        <begin position="139"/>
        <end position="160"/>
    </location>
</feature>
<proteinExistence type="predicted"/>
<evidence type="ECO:0000259" key="2">
    <source>
        <dbReference type="Pfam" id="PF17105"/>
    </source>
</evidence>
<dbReference type="InterPro" id="IPR031354">
    <property type="entry name" value="BRD4_CDT"/>
</dbReference>
<evidence type="ECO:0000313" key="3">
    <source>
        <dbReference type="EMBL" id="KAK3920231.1"/>
    </source>
</evidence>
<accession>A0AAE1HF62</accession>
<dbReference type="AlphaFoldDB" id="A0AAE1HF62"/>
<organism evidence="3 4">
    <name type="scientific">Frankliniella fusca</name>
    <dbReference type="NCBI Taxonomy" id="407009"/>
    <lineage>
        <taxon>Eukaryota</taxon>
        <taxon>Metazoa</taxon>
        <taxon>Ecdysozoa</taxon>
        <taxon>Arthropoda</taxon>
        <taxon>Hexapoda</taxon>
        <taxon>Insecta</taxon>
        <taxon>Pterygota</taxon>
        <taxon>Neoptera</taxon>
        <taxon>Paraneoptera</taxon>
        <taxon>Thysanoptera</taxon>
        <taxon>Terebrantia</taxon>
        <taxon>Thripoidea</taxon>
        <taxon>Thripidae</taxon>
        <taxon>Frankliniella</taxon>
    </lineage>
</organism>
<evidence type="ECO:0000256" key="1">
    <source>
        <dbReference type="SAM" id="MobiDB-lite"/>
    </source>
</evidence>
<comment type="caution">
    <text evidence="3">The sequence shown here is derived from an EMBL/GenBank/DDBJ whole genome shotgun (WGS) entry which is preliminary data.</text>
</comment>
<protein>
    <submittedName>
        <fullName evidence="3">Bromodomain-containing protein 4A</fullName>
    </submittedName>
</protein>
<feature type="compositionally biased region" description="Basic and acidic residues" evidence="1">
    <location>
        <begin position="257"/>
        <end position="307"/>
    </location>
</feature>
<dbReference type="EMBL" id="JAHWGI010000990">
    <property type="protein sequence ID" value="KAK3920231.1"/>
    <property type="molecule type" value="Genomic_DNA"/>
</dbReference>
<feature type="compositionally biased region" description="Polar residues" evidence="1">
    <location>
        <begin position="97"/>
        <end position="119"/>
    </location>
</feature>
<dbReference type="Proteomes" id="UP001219518">
    <property type="component" value="Unassembled WGS sequence"/>
</dbReference>
<keyword evidence="4" id="KW-1185">Reference proteome</keyword>
<gene>
    <name evidence="3" type="ORF">KUF71_009518</name>
</gene>
<dbReference type="Pfam" id="PF17105">
    <property type="entry name" value="BRD4_CDT"/>
    <property type="match status" value="1"/>
</dbReference>
<feature type="domain" description="Bromodomain protein 4 C-terminal" evidence="2">
    <location>
        <begin position="360"/>
        <end position="400"/>
    </location>
</feature>
<reference evidence="3" key="2">
    <citation type="journal article" date="2023" name="BMC Genomics">
        <title>Pest status, molecular evolution, and epigenetic factors derived from the genome assembly of Frankliniella fusca, a thysanopteran phytovirus vector.</title>
        <authorList>
            <person name="Catto M.A."/>
            <person name="Labadie P.E."/>
            <person name="Jacobson A.L."/>
            <person name="Kennedy G.G."/>
            <person name="Srinivasan R."/>
            <person name="Hunt B.G."/>
        </authorList>
    </citation>
    <scope>NUCLEOTIDE SEQUENCE</scope>
    <source>
        <strain evidence="3">PL_HMW_Pooled</strain>
    </source>
</reference>
<feature type="compositionally biased region" description="Basic and acidic residues" evidence="1">
    <location>
        <begin position="361"/>
        <end position="379"/>
    </location>
</feature>
<reference evidence="3" key="1">
    <citation type="submission" date="2021-07" db="EMBL/GenBank/DDBJ databases">
        <authorList>
            <person name="Catto M.A."/>
            <person name="Jacobson A."/>
            <person name="Kennedy G."/>
            <person name="Labadie P."/>
            <person name="Hunt B.G."/>
            <person name="Srinivasan R."/>
        </authorList>
    </citation>
    <scope>NUCLEOTIDE SEQUENCE</scope>
    <source>
        <strain evidence="3">PL_HMW_Pooled</strain>
        <tissue evidence="3">Head</tissue>
    </source>
</reference>